<proteinExistence type="predicted"/>
<feature type="region of interest" description="Disordered" evidence="1">
    <location>
        <begin position="74"/>
        <end position="99"/>
    </location>
</feature>
<evidence type="ECO:0000313" key="2">
    <source>
        <dbReference type="EMBL" id="MBW0571829.1"/>
    </source>
</evidence>
<protein>
    <submittedName>
        <fullName evidence="2">Uncharacterized protein</fullName>
    </submittedName>
</protein>
<accession>A0A9Q3K0A4</accession>
<evidence type="ECO:0000256" key="1">
    <source>
        <dbReference type="SAM" id="MobiDB-lite"/>
    </source>
</evidence>
<dbReference type="AlphaFoldDB" id="A0A9Q3K0A4"/>
<gene>
    <name evidence="2" type="ORF">O181_111544</name>
</gene>
<comment type="caution">
    <text evidence="2">The sequence shown here is derived from an EMBL/GenBank/DDBJ whole genome shotgun (WGS) entry which is preliminary data.</text>
</comment>
<evidence type="ECO:0000313" key="3">
    <source>
        <dbReference type="Proteomes" id="UP000765509"/>
    </source>
</evidence>
<dbReference type="Proteomes" id="UP000765509">
    <property type="component" value="Unassembled WGS sequence"/>
</dbReference>
<sequence length="99" mass="11604">MSFENDKYSVDKDPYEWCLKQSKRLKAIDTHMNIKMRNHKLFEQEPGDLEHAVKSRCNKDCTLDDISTTLQKVRSKTSIGRYDTHSTGDNRENPILETK</sequence>
<name>A0A9Q3K0A4_9BASI</name>
<dbReference type="EMBL" id="AVOT02088943">
    <property type="protein sequence ID" value="MBW0571829.1"/>
    <property type="molecule type" value="Genomic_DNA"/>
</dbReference>
<reference evidence="2" key="1">
    <citation type="submission" date="2021-03" db="EMBL/GenBank/DDBJ databases">
        <title>Draft genome sequence of rust myrtle Austropuccinia psidii MF-1, a brazilian biotype.</title>
        <authorList>
            <person name="Quecine M.C."/>
            <person name="Pachon D.M.R."/>
            <person name="Bonatelli M.L."/>
            <person name="Correr F.H."/>
            <person name="Franceschini L.M."/>
            <person name="Leite T.F."/>
            <person name="Margarido G.R.A."/>
            <person name="Almeida C.A."/>
            <person name="Ferrarezi J.A."/>
            <person name="Labate C.A."/>
        </authorList>
    </citation>
    <scope>NUCLEOTIDE SEQUENCE</scope>
    <source>
        <strain evidence="2">MF-1</strain>
    </source>
</reference>
<feature type="compositionally biased region" description="Basic and acidic residues" evidence="1">
    <location>
        <begin position="82"/>
        <end position="99"/>
    </location>
</feature>
<organism evidence="2 3">
    <name type="scientific">Austropuccinia psidii MF-1</name>
    <dbReference type="NCBI Taxonomy" id="1389203"/>
    <lineage>
        <taxon>Eukaryota</taxon>
        <taxon>Fungi</taxon>
        <taxon>Dikarya</taxon>
        <taxon>Basidiomycota</taxon>
        <taxon>Pucciniomycotina</taxon>
        <taxon>Pucciniomycetes</taxon>
        <taxon>Pucciniales</taxon>
        <taxon>Sphaerophragmiaceae</taxon>
        <taxon>Austropuccinia</taxon>
    </lineage>
</organism>
<keyword evidence="3" id="KW-1185">Reference proteome</keyword>